<keyword evidence="8 9" id="KW-0472">Membrane</keyword>
<dbReference type="PANTHER" id="PTHR43562">
    <property type="entry name" value="NAPA-TYPE SODIUM/HYDROGEN ANTIPORTER"/>
    <property type="match status" value="1"/>
</dbReference>
<keyword evidence="4" id="KW-0050">Antiport</keyword>
<evidence type="ECO:0000256" key="3">
    <source>
        <dbReference type="ARBA" id="ARBA00022448"/>
    </source>
</evidence>
<keyword evidence="5 9" id="KW-0812">Transmembrane</keyword>
<evidence type="ECO:0000256" key="1">
    <source>
        <dbReference type="ARBA" id="ARBA00004141"/>
    </source>
</evidence>
<keyword evidence="7" id="KW-0406">Ion transport</keyword>
<feature type="transmembrane region" description="Helical" evidence="9">
    <location>
        <begin position="164"/>
        <end position="183"/>
    </location>
</feature>
<gene>
    <name evidence="11" type="ORF">GCM10010170_053980</name>
</gene>
<keyword evidence="6 9" id="KW-1133">Transmembrane helix</keyword>
<evidence type="ECO:0000313" key="11">
    <source>
        <dbReference type="EMBL" id="GAA2359625.1"/>
    </source>
</evidence>
<accession>A0ABP5TR95</accession>
<keyword evidence="12" id="KW-1185">Reference proteome</keyword>
<comment type="subcellular location">
    <subcellularLocation>
        <location evidence="1">Membrane</location>
        <topology evidence="1">Multi-pass membrane protein</topology>
    </subcellularLocation>
</comment>
<sequence>MRGVVAGRLAMRDSDRMSFGSLAVVCAVALLGPLLASPRRWHLPVVLGELVAGAAVGQTGAGIIEARDSTFAFLANIGFALVMFVAGTHVPVRDPRLRGALRIGLARVVGVAALACIPAVLLGNIFFHTGHAALYAVLMASSSAALILPIVDGLGLAGDAVLQLLPQVAIADAVCIVALPLAIDPRHAGRAALGAGLVLAATVVLYVLLRWLEVSGLRKRVHRVSERRKFAIEMRVNLVILFALAALAQAAHVSILLAGFCFGLAVAAVGEPRRLARQLFALTEGFLGPLFFVWLGATLDVRALAEDLRSAVLAVALGLGAVLVHVAMRPTGQPFAYGGLAAAQLGVPVAAATLGTQLGLLRPAEAAALILAAVLTIAVAVWSAAAASRAAAPTP</sequence>
<dbReference type="InterPro" id="IPR006153">
    <property type="entry name" value="Cation/H_exchanger_TM"/>
</dbReference>
<keyword evidence="3" id="KW-0813">Transport</keyword>
<feature type="transmembrane region" description="Helical" evidence="9">
    <location>
        <begin position="366"/>
        <end position="387"/>
    </location>
</feature>
<evidence type="ECO:0000256" key="6">
    <source>
        <dbReference type="ARBA" id="ARBA00022989"/>
    </source>
</evidence>
<evidence type="ECO:0000256" key="7">
    <source>
        <dbReference type="ARBA" id="ARBA00023065"/>
    </source>
</evidence>
<dbReference type="Pfam" id="PF00999">
    <property type="entry name" value="Na_H_Exchanger"/>
    <property type="match status" value="1"/>
</dbReference>
<evidence type="ECO:0000256" key="2">
    <source>
        <dbReference type="ARBA" id="ARBA00005551"/>
    </source>
</evidence>
<feature type="transmembrane region" description="Helical" evidence="9">
    <location>
        <begin position="71"/>
        <end position="92"/>
    </location>
</feature>
<comment type="similarity">
    <text evidence="2">Belongs to the monovalent cation:proton antiporter 2 (CPA2) transporter (TC 2.A.37) family.</text>
</comment>
<evidence type="ECO:0000256" key="9">
    <source>
        <dbReference type="SAM" id="Phobius"/>
    </source>
</evidence>
<dbReference type="Gene3D" id="1.20.1530.20">
    <property type="match status" value="1"/>
</dbReference>
<evidence type="ECO:0000259" key="10">
    <source>
        <dbReference type="Pfam" id="PF00999"/>
    </source>
</evidence>
<dbReference type="PANTHER" id="PTHR43562:SF1">
    <property type="entry name" value="NA(+)_H(+) ANTIPORTER YJBQ-RELATED"/>
    <property type="match status" value="1"/>
</dbReference>
<reference evidence="12" key="1">
    <citation type="journal article" date="2019" name="Int. J. Syst. Evol. Microbiol.">
        <title>The Global Catalogue of Microorganisms (GCM) 10K type strain sequencing project: providing services to taxonomists for standard genome sequencing and annotation.</title>
        <authorList>
            <consortium name="The Broad Institute Genomics Platform"/>
            <consortium name="The Broad Institute Genome Sequencing Center for Infectious Disease"/>
            <person name="Wu L."/>
            <person name="Ma J."/>
        </authorList>
    </citation>
    <scope>NUCLEOTIDE SEQUENCE [LARGE SCALE GENOMIC DNA]</scope>
    <source>
        <strain evidence="12">JCM 3272</strain>
    </source>
</reference>
<evidence type="ECO:0000256" key="4">
    <source>
        <dbReference type="ARBA" id="ARBA00022449"/>
    </source>
</evidence>
<feature type="transmembrane region" description="Helical" evidence="9">
    <location>
        <begin position="311"/>
        <end position="328"/>
    </location>
</feature>
<dbReference type="EMBL" id="BAAARV010000046">
    <property type="protein sequence ID" value="GAA2359625.1"/>
    <property type="molecule type" value="Genomic_DNA"/>
</dbReference>
<evidence type="ECO:0000313" key="12">
    <source>
        <dbReference type="Proteomes" id="UP001501444"/>
    </source>
</evidence>
<feature type="domain" description="Cation/H+ exchanger transmembrane" evidence="10">
    <location>
        <begin position="28"/>
        <end position="381"/>
    </location>
</feature>
<feature type="transmembrane region" description="Helical" evidence="9">
    <location>
        <begin position="189"/>
        <end position="209"/>
    </location>
</feature>
<feature type="transmembrane region" description="Helical" evidence="9">
    <location>
        <begin position="279"/>
        <end position="299"/>
    </location>
</feature>
<feature type="transmembrane region" description="Helical" evidence="9">
    <location>
        <begin position="335"/>
        <end position="354"/>
    </location>
</feature>
<feature type="transmembrane region" description="Helical" evidence="9">
    <location>
        <begin position="133"/>
        <end position="157"/>
    </location>
</feature>
<protein>
    <submittedName>
        <fullName evidence="11">Cation:proton antiporter</fullName>
    </submittedName>
</protein>
<name>A0ABP5TR95_9ACTN</name>
<dbReference type="InterPro" id="IPR038770">
    <property type="entry name" value="Na+/solute_symporter_sf"/>
</dbReference>
<feature type="transmembrane region" description="Helical" evidence="9">
    <location>
        <begin position="104"/>
        <end position="127"/>
    </location>
</feature>
<evidence type="ECO:0000256" key="8">
    <source>
        <dbReference type="ARBA" id="ARBA00023136"/>
    </source>
</evidence>
<dbReference type="Proteomes" id="UP001501444">
    <property type="component" value="Unassembled WGS sequence"/>
</dbReference>
<comment type="caution">
    <text evidence="11">The sequence shown here is derived from an EMBL/GenBank/DDBJ whole genome shotgun (WGS) entry which is preliminary data.</text>
</comment>
<proteinExistence type="inferred from homology"/>
<organism evidence="11 12">
    <name type="scientific">Dactylosporangium salmoneum</name>
    <dbReference type="NCBI Taxonomy" id="53361"/>
    <lineage>
        <taxon>Bacteria</taxon>
        <taxon>Bacillati</taxon>
        <taxon>Actinomycetota</taxon>
        <taxon>Actinomycetes</taxon>
        <taxon>Micromonosporales</taxon>
        <taxon>Micromonosporaceae</taxon>
        <taxon>Dactylosporangium</taxon>
    </lineage>
</organism>
<evidence type="ECO:0000256" key="5">
    <source>
        <dbReference type="ARBA" id="ARBA00022692"/>
    </source>
</evidence>